<accession>A0ABW4H1I6</accession>
<reference evidence="2" key="1">
    <citation type="journal article" date="2019" name="Int. J. Syst. Evol. Microbiol.">
        <title>The Global Catalogue of Microorganisms (GCM) 10K type strain sequencing project: providing services to taxonomists for standard genome sequencing and annotation.</title>
        <authorList>
            <consortium name="The Broad Institute Genomics Platform"/>
            <consortium name="The Broad Institute Genome Sequencing Center for Infectious Disease"/>
            <person name="Wu L."/>
            <person name="Ma J."/>
        </authorList>
    </citation>
    <scope>NUCLEOTIDE SEQUENCE [LARGE SCALE GENOMIC DNA]</scope>
    <source>
        <strain evidence="2">CCM 8906</strain>
    </source>
</reference>
<protein>
    <submittedName>
        <fullName evidence="1">Uncharacterized protein</fullName>
    </submittedName>
</protein>
<proteinExistence type="predicted"/>
<evidence type="ECO:0000313" key="2">
    <source>
        <dbReference type="Proteomes" id="UP001597195"/>
    </source>
</evidence>
<evidence type="ECO:0000313" key="1">
    <source>
        <dbReference type="EMBL" id="MFD1548575.1"/>
    </source>
</evidence>
<dbReference type="RefSeq" id="WP_125700206.1">
    <property type="nucleotide sequence ID" value="NZ_JBHTOM010000003.1"/>
</dbReference>
<keyword evidence="2" id="KW-1185">Reference proteome</keyword>
<comment type="caution">
    <text evidence="1">The sequence shown here is derived from an EMBL/GenBank/DDBJ whole genome shotgun (WGS) entry which is preliminary data.</text>
</comment>
<dbReference type="Proteomes" id="UP001597195">
    <property type="component" value="Unassembled WGS sequence"/>
</dbReference>
<dbReference type="EMBL" id="JBHTOM010000003">
    <property type="protein sequence ID" value="MFD1548575.1"/>
    <property type="molecule type" value="Genomic_DNA"/>
</dbReference>
<gene>
    <name evidence="1" type="ORF">ACFQ5T_02630</name>
</gene>
<name>A0ABW4H1I6_9LACO</name>
<sequence length="74" mass="8833">MEVNILRRIGEAVKRSTFSINAKYKVTQLVDESVLYQLKKKNIFDSLDWQNYDYKNELAHNPERMEVMPIGREK</sequence>
<organism evidence="1 2">
    <name type="scientific">Levilactobacillus fuyuanensis</name>
    <dbReference type="NCBI Taxonomy" id="2486022"/>
    <lineage>
        <taxon>Bacteria</taxon>
        <taxon>Bacillati</taxon>
        <taxon>Bacillota</taxon>
        <taxon>Bacilli</taxon>
        <taxon>Lactobacillales</taxon>
        <taxon>Lactobacillaceae</taxon>
        <taxon>Levilactobacillus</taxon>
    </lineage>
</organism>